<sequence length="75" mass="8285">MDESLTFDDLSLDSNTAFSGWSEANIDTLNIDGAILEEHLRNGEFKTQVSYWAPNWTPFGNKSAGISSRSLISSK</sequence>
<evidence type="ECO:0000313" key="1">
    <source>
        <dbReference type="EMBL" id="KAH3683888.1"/>
    </source>
</evidence>
<reference evidence="1" key="1">
    <citation type="journal article" date="2021" name="Open Biol.">
        <title>Shared evolutionary footprints suggest mitochondrial oxidative damage underlies multiple complex I losses in fungi.</title>
        <authorList>
            <person name="Schikora-Tamarit M.A."/>
            <person name="Marcet-Houben M."/>
            <person name="Nosek J."/>
            <person name="Gabaldon T."/>
        </authorList>
    </citation>
    <scope>NUCLEOTIDE SEQUENCE</scope>
    <source>
        <strain evidence="1">CBS2887</strain>
    </source>
</reference>
<reference evidence="1" key="2">
    <citation type="submission" date="2021-01" db="EMBL/GenBank/DDBJ databases">
        <authorList>
            <person name="Schikora-Tamarit M.A."/>
        </authorList>
    </citation>
    <scope>NUCLEOTIDE SEQUENCE</scope>
    <source>
        <strain evidence="1">CBS2887</strain>
    </source>
</reference>
<dbReference type="AlphaFoldDB" id="A0A9P8Q4G3"/>
<accession>A0A9P8Q4G3</accession>
<dbReference type="Proteomes" id="UP000774326">
    <property type="component" value="Unassembled WGS sequence"/>
</dbReference>
<keyword evidence="2" id="KW-1185">Reference proteome</keyword>
<protein>
    <submittedName>
        <fullName evidence="1">Uncharacterized protein</fullName>
    </submittedName>
</protein>
<gene>
    <name evidence="1" type="ORF">WICPIJ_005149</name>
</gene>
<evidence type="ECO:0000313" key="2">
    <source>
        <dbReference type="Proteomes" id="UP000774326"/>
    </source>
</evidence>
<comment type="caution">
    <text evidence="1">The sequence shown here is derived from an EMBL/GenBank/DDBJ whole genome shotgun (WGS) entry which is preliminary data.</text>
</comment>
<proteinExistence type="predicted"/>
<dbReference type="EMBL" id="JAEUBG010002887">
    <property type="protein sequence ID" value="KAH3683888.1"/>
    <property type="molecule type" value="Genomic_DNA"/>
</dbReference>
<organism evidence="1 2">
    <name type="scientific">Wickerhamomyces pijperi</name>
    <name type="common">Yeast</name>
    <name type="synonym">Pichia pijperi</name>
    <dbReference type="NCBI Taxonomy" id="599730"/>
    <lineage>
        <taxon>Eukaryota</taxon>
        <taxon>Fungi</taxon>
        <taxon>Dikarya</taxon>
        <taxon>Ascomycota</taxon>
        <taxon>Saccharomycotina</taxon>
        <taxon>Saccharomycetes</taxon>
        <taxon>Phaffomycetales</taxon>
        <taxon>Wickerhamomycetaceae</taxon>
        <taxon>Wickerhamomyces</taxon>
    </lineage>
</organism>
<name>A0A9P8Q4G3_WICPI</name>